<dbReference type="SUPFAM" id="SSF53756">
    <property type="entry name" value="UDP-Glycosyltransferase/glycogen phosphorylase"/>
    <property type="match status" value="1"/>
</dbReference>
<evidence type="ECO:0000313" key="2">
    <source>
        <dbReference type="Proteomes" id="UP001227126"/>
    </source>
</evidence>
<dbReference type="EMBL" id="JASNJE010000003">
    <property type="protein sequence ID" value="MDK3072064.1"/>
    <property type="molecule type" value="Genomic_DNA"/>
</dbReference>
<keyword evidence="1" id="KW-0328">Glycosyltransferase</keyword>
<organism evidence="1 2">
    <name type="scientific">Sedimentitalea xiamensis</name>
    <dbReference type="NCBI Taxonomy" id="3050037"/>
    <lineage>
        <taxon>Bacteria</taxon>
        <taxon>Pseudomonadati</taxon>
        <taxon>Pseudomonadota</taxon>
        <taxon>Alphaproteobacteria</taxon>
        <taxon>Rhodobacterales</taxon>
        <taxon>Paracoccaceae</taxon>
        <taxon>Sedimentitalea</taxon>
    </lineage>
</organism>
<dbReference type="Pfam" id="PF13692">
    <property type="entry name" value="Glyco_trans_1_4"/>
    <property type="match status" value="1"/>
</dbReference>
<dbReference type="GO" id="GO:0016757">
    <property type="term" value="F:glycosyltransferase activity"/>
    <property type="evidence" value="ECO:0007669"/>
    <property type="project" value="UniProtKB-KW"/>
</dbReference>
<keyword evidence="2" id="KW-1185">Reference proteome</keyword>
<comment type="caution">
    <text evidence="1">The sequence shown here is derived from an EMBL/GenBank/DDBJ whole genome shotgun (WGS) entry which is preliminary data.</text>
</comment>
<protein>
    <submittedName>
        <fullName evidence="1">Glycosyltransferase</fullName>
        <ecNumber evidence="1">2.4.-.-</ecNumber>
    </submittedName>
</protein>
<dbReference type="PANTHER" id="PTHR12526">
    <property type="entry name" value="GLYCOSYLTRANSFERASE"/>
    <property type="match status" value="1"/>
</dbReference>
<dbReference type="RefSeq" id="WP_284484021.1">
    <property type="nucleotide sequence ID" value="NZ_JASNJE010000003.1"/>
</dbReference>
<sequence length="419" mass="46797">MKITHICEADSGGGAMLAAAKLHKAMQKLGIDSKVLVRIKMGNDPSFLNIRENLDPLDWIDYKLRRFRNKRLKRKYRPRPMEQVGPFSTGMGSLGNALSRNLPESDIFALHWSSDLIDLLPLMKTIGKRPAFWRMADMNLMTGGCHYSMGCDHFQQACGDCPVLQNPAPDDLSQYALERKSKAFADTDPKHFHPVAPSRWLKKQADRSSLLKRFDTIHIPTGVNTDDYRPIPRSNARQRLGLENSEKILLFAAEDVNDLRKGFDLLLDSLRRLPKSLHVTPVAMGKAHSRLEGIRYLGKLDGAEALAVAYSAADAFVLPTRADNLPNVALEAMACGLPVLSFDVGGMPDCVFDGETGFLAPPEDTLMLAKNIETVLTNEALRKEMGEKCRTLMLNQFNENLSVQRYVALCEKMIEEAGR</sequence>
<keyword evidence="1" id="KW-0808">Transferase</keyword>
<dbReference type="EC" id="2.4.-.-" evidence="1"/>
<dbReference type="Gene3D" id="3.40.50.2000">
    <property type="entry name" value="Glycogen Phosphorylase B"/>
    <property type="match status" value="2"/>
</dbReference>
<accession>A0ABT7FAC9</accession>
<evidence type="ECO:0000313" key="1">
    <source>
        <dbReference type="EMBL" id="MDK3072064.1"/>
    </source>
</evidence>
<dbReference type="Proteomes" id="UP001227126">
    <property type="component" value="Unassembled WGS sequence"/>
</dbReference>
<gene>
    <name evidence="1" type="ORF">QO034_02990</name>
</gene>
<proteinExistence type="predicted"/>
<reference evidence="1 2" key="1">
    <citation type="submission" date="2023-05" db="EMBL/GenBank/DDBJ databases">
        <title>Sedimentitalea sp. nov. JM2-8.</title>
        <authorList>
            <person name="Huang J."/>
        </authorList>
    </citation>
    <scope>NUCLEOTIDE SEQUENCE [LARGE SCALE GENOMIC DNA]</scope>
    <source>
        <strain evidence="1 2">JM2-8</strain>
    </source>
</reference>
<name>A0ABT7FAC9_9RHOB</name>